<comment type="caution">
    <text evidence="3">The sequence shown here is derived from an EMBL/GenBank/DDBJ whole genome shotgun (WGS) entry which is preliminary data.</text>
</comment>
<dbReference type="AlphaFoldDB" id="A0A4U8SWI5"/>
<evidence type="ECO:0000313" key="4">
    <source>
        <dbReference type="Proteomes" id="UP000029921"/>
    </source>
</evidence>
<keyword evidence="4" id="KW-1185">Reference proteome</keyword>
<evidence type="ECO:0000313" key="3">
    <source>
        <dbReference type="EMBL" id="TLD91271.1"/>
    </source>
</evidence>
<feature type="domain" description="GmrSD restriction endonucleases N-terminal" evidence="1">
    <location>
        <begin position="15"/>
        <end position="244"/>
    </location>
</feature>
<gene>
    <name evidence="3" type="ORF">LS74_009505</name>
</gene>
<evidence type="ECO:0000259" key="1">
    <source>
        <dbReference type="Pfam" id="PF03235"/>
    </source>
</evidence>
<dbReference type="Proteomes" id="UP000029921">
    <property type="component" value="Unassembled WGS sequence"/>
</dbReference>
<protein>
    <submittedName>
        <fullName evidence="3">DUF262 domain-containing protein</fullName>
    </submittedName>
</protein>
<evidence type="ECO:0000259" key="2">
    <source>
        <dbReference type="Pfam" id="PF07510"/>
    </source>
</evidence>
<reference evidence="3 4" key="1">
    <citation type="journal article" date="2014" name="Genome Announc.">
        <title>Draft genome sequences of eight enterohepatic helicobacter species isolated from both laboratory and wild rodents.</title>
        <authorList>
            <person name="Sheh A."/>
            <person name="Shen Z."/>
            <person name="Fox J.G."/>
        </authorList>
    </citation>
    <scope>NUCLEOTIDE SEQUENCE [LARGE SCALE GENOMIC DNA]</scope>
    <source>
        <strain evidence="3 4">MIT 96-1001</strain>
    </source>
</reference>
<sequence length="563" mass="66336">MAQMKTEEKSIVEYLSKGNFIIPMYQRPYTWGEDECTQLWQDIVEFFSDSDKQQDDKYFLGSIVTYTENGKKEQNIIDGQQRTTTLMLLLKALHTKAFRDKSDKTKKLVESIESCLWETDDKSGEADYNAIRLQSEVATDDDIAVLNTILQNEYVAPSDPKELEAKIKQAKTAYEKNYLYFLLESSKFAIEYPTQWADLCITLLKSCIVLPIECDSQDNALRIFNTLNNRGKPLSDADIFKGIIYGSKKDKQSKNDFAKNWKQLESDNNGDMNFIFRNYMHIVRAREQDKTSEIGLRQFFANKHKDILTNDSDKVMTEINQLSNFWCGYDEKFSQKSLQLYEVLDYFPNDYWQYLDSAYYMYCGDRGLDYFDKHDEFLAKVIAHFLVKFINKPSIAEIKPIVFNAYTALYEAGKLDFQTNTKEILQDEATFKAQFFKADRLIPSLLRLNLYLQYPNQELNIKAEIEHIFPKTTQWRSSYTGWDKDEAKPFIESIGNKMWLEKKLNIQASNDYFDNKKERYATSKFLEAQELAKYPKSDWLKEDIEKRKEKIYTRLKNFFRENL</sequence>
<dbReference type="PANTHER" id="PTHR35149">
    <property type="entry name" value="SLL5132 PROTEIN"/>
    <property type="match status" value="1"/>
</dbReference>
<dbReference type="Pfam" id="PF03235">
    <property type="entry name" value="GmrSD_N"/>
    <property type="match status" value="1"/>
</dbReference>
<organism evidence="3 4">
    <name type="scientific">Helicobacter magdeburgensis</name>
    <dbReference type="NCBI Taxonomy" id="471858"/>
    <lineage>
        <taxon>Bacteria</taxon>
        <taxon>Pseudomonadati</taxon>
        <taxon>Campylobacterota</taxon>
        <taxon>Epsilonproteobacteria</taxon>
        <taxon>Campylobacterales</taxon>
        <taxon>Helicobacteraceae</taxon>
        <taxon>Helicobacter</taxon>
    </lineage>
</organism>
<name>A0A4U8SWI5_9HELI</name>
<proteinExistence type="predicted"/>
<dbReference type="InterPro" id="IPR004919">
    <property type="entry name" value="GmrSD_N"/>
</dbReference>
<dbReference type="RefSeq" id="WP_034585387.1">
    <property type="nucleotide sequence ID" value="NZ_JRPE02000018.1"/>
</dbReference>
<dbReference type="PANTHER" id="PTHR35149:SF2">
    <property type="entry name" value="DUF262 DOMAIN-CONTAINING PROTEIN"/>
    <property type="match status" value="1"/>
</dbReference>
<accession>A0A4U8SWI5</accession>
<feature type="domain" description="GmrSD restriction endonucleases C-terminal" evidence="2">
    <location>
        <begin position="447"/>
        <end position="551"/>
    </location>
</feature>
<dbReference type="EMBL" id="JRPE02000018">
    <property type="protein sequence ID" value="TLD91271.1"/>
    <property type="molecule type" value="Genomic_DNA"/>
</dbReference>
<dbReference type="InterPro" id="IPR011089">
    <property type="entry name" value="GmrSD_C"/>
</dbReference>
<dbReference type="Pfam" id="PF07510">
    <property type="entry name" value="GmrSD_C"/>
    <property type="match status" value="1"/>
</dbReference>